<dbReference type="Proteomes" id="UP000324222">
    <property type="component" value="Unassembled WGS sequence"/>
</dbReference>
<dbReference type="AlphaFoldDB" id="A0A5B7FWN3"/>
<organism evidence="2 3">
    <name type="scientific">Portunus trituberculatus</name>
    <name type="common">Swimming crab</name>
    <name type="synonym">Neptunus trituberculatus</name>
    <dbReference type="NCBI Taxonomy" id="210409"/>
    <lineage>
        <taxon>Eukaryota</taxon>
        <taxon>Metazoa</taxon>
        <taxon>Ecdysozoa</taxon>
        <taxon>Arthropoda</taxon>
        <taxon>Crustacea</taxon>
        <taxon>Multicrustacea</taxon>
        <taxon>Malacostraca</taxon>
        <taxon>Eumalacostraca</taxon>
        <taxon>Eucarida</taxon>
        <taxon>Decapoda</taxon>
        <taxon>Pleocyemata</taxon>
        <taxon>Brachyura</taxon>
        <taxon>Eubrachyura</taxon>
        <taxon>Portunoidea</taxon>
        <taxon>Portunidae</taxon>
        <taxon>Portuninae</taxon>
        <taxon>Portunus</taxon>
    </lineage>
</organism>
<evidence type="ECO:0000256" key="1">
    <source>
        <dbReference type="SAM" id="MobiDB-lite"/>
    </source>
</evidence>
<feature type="compositionally biased region" description="Polar residues" evidence="1">
    <location>
        <begin position="1"/>
        <end position="19"/>
    </location>
</feature>
<comment type="caution">
    <text evidence="2">The sequence shown here is derived from an EMBL/GenBank/DDBJ whole genome shotgun (WGS) entry which is preliminary data.</text>
</comment>
<accession>A0A5B7FWN3</accession>
<evidence type="ECO:0000313" key="3">
    <source>
        <dbReference type="Proteomes" id="UP000324222"/>
    </source>
</evidence>
<sequence>MKTNDASSASHTRLSSPTPLASPDTLHTTIRPPARRAILNTDHQRHDELIIKPPNPKWWLFGT</sequence>
<gene>
    <name evidence="2" type="ORF">E2C01_042496</name>
</gene>
<protein>
    <submittedName>
        <fullName evidence="2">Uncharacterized protein</fullName>
    </submittedName>
</protein>
<reference evidence="2 3" key="1">
    <citation type="submission" date="2019-05" db="EMBL/GenBank/DDBJ databases">
        <title>Another draft genome of Portunus trituberculatus and its Hox gene families provides insights of decapod evolution.</title>
        <authorList>
            <person name="Jeong J.-H."/>
            <person name="Song I."/>
            <person name="Kim S."/>
            <person name="Choi T."/>
            <person name="Kim D."/>
            <person name="Ryu S."/>
            <person name="Kim W."/>
        </authorList>
    </citation>
    <scope>NUCLEOTIDE SEQUENCE [LARGE SCALE GENOMIC DNA]</scope>
    <source>
        <tissue evidence="2">Muscle</tissue>
    </source>
</reference>
<feature type="region of interest" description="Disordered" evidence="1">
    <location>
        <begin position="1"/>
        <end position="33"/>
    </location>
</feature>
<keyword evidence="3" id="KW-1185">Reference proteome</keyword>
<dbReference type="EMBL" id="VSRR010008433">
    <property type="protein sequence ID" value="MPC48714.1"/>
    <property type="molecule type" value="Genomic_DNA"/>
</dbReference>
<name>A0A5B7FWN3_PORTR</name>
<evidence type="ECO:0000313" key="2">
    <source>
        <dbReference type="EMBL" id="MPC48714.1"/>
    </source>
</evidence>
<proteinExistence type="predicted"/>